<evidence type="ECO:0000256" key="2">
    <source>
        <dbReference type="ARBA" id="ARBA00023002"/>
    </source>
</evidence>
<name>A0ABU3FQJ9_9ENTE</name>
<feature type="domain" description="NADH:flavin oxidoreductase/NADH oxidase N-terminal" evidence="3">
    <location>
        <begin position="3"/>
        <end position="329"/>
    </location>
</feature>
<reference evidence="4 5" key="1">
    <citation type="submission" date="2023-03" db="EMBL/GenBank/DDBJ databases">
        <authorList>
            <person name="Shen W."/>
            <person name="Cai J."/>
        </authorList>
    </citation>
    <scope>NUCLEOTIDE SEQUENCE [LARGE SCALE GENOMIC DNA]</scope>
    <source>
        <strain evidence="4 5">B101</strain>
    </source>
</reference>
<keyword evidence="5" id="KW-1185">Reference proteome</keyword>
<dbReference type="PANTHER" id="PTHR43656">
    <property type="entry name" value="BINDING OXIDOREDUCTASE, PUTATIVE (AFU_ORTHOLOGUE AFUA_2G08260)-RELATED"/>
    <property type="match status" value="1"/>
</dbReference>
<dbReference type="CDD" id="cd04735">
    <property type="entry name" value="OYE_like_4_FMN"/>
    <property type="match status" value="1"/>
</dbReference>
<proteinExistence type="predicted"/>
<accession>A0ABU3FQJ9</accession>
<protein>
    <submittedName>
        <fullName evidence="4">NADH-dependent flavin oxidoreductase</fullName>
    </submittedName>
</protein>
<dbReference type="EMBL" id="JARQBN010000011">
    <property type="protein sequence ID" value="MDT2828236.1"/>
    <property type="molecule type" value="Genomic_DNA"/>
</dbReference>
<evidence type="ECO:0000313" key="4">
    <source>
        <dbReference type="EMBL" id="MDT2828236.1"/>
    </source>
</evidence>
<dbReference type="SUPFAM" id="SSF51395">
    <property type="entry name" value="FMN-linked oxidoreductases"/>
    <property type="match status" value="1"/>
</dbReference>
<comment type="caution">
    <text evidence="4">The sequence shown here is derived from an EMBL/GenBank/DDBJ whole genome shotgun (WGS) entry which is preliminary data.</text>
</comment>
<dbReference type="RefSeq" id="WP_311819070.1">
    <property type="nucleotide sequence ID" value="NZ_JARQBN010000011.1"/>
</dbReference>
<dbReference type="InterPro" id="IPR013785">
    <property type="entry name" value="Aldolase_TIM"/>
</dbReference>
<dbReference type="Proteomes" id="UP001265301">
    <property type="component" value="Unassembled WGS sequence"/>
</dbReference>
<dbReference type="InterPro" id="IPR001155">
    <property type="entry name" value="OxRdtase_FMN_N"/>
</dbReference>
<dbReference type="PANTHER" id="PTHR43656:SF2">
    <property type="entry name" value="BINDING OXIDOREDUCTASE, PUTATIVE (AFU_ORTHOLOGUE AFUA_2G08260)-RELATED"/>
    <property type="match status" value="1"/>
</dbReference>
<gene>
    <name evidence="4" type="ORF">P7H59_07155</name>
</gene>
<evidence type="ECO:0000256" key="1">
    <source>
        <dbReference type="ARBA" id="ARBA00022630"/>
    </source>
</evidence>
<keyword evidence="1" id="KW-0285">Flavoprotein</keyword>
<sequence length="364" mass="40510">MEKPIQFKRGLQLKNRVVMAPMTTKMSFFDGVVTSDELAYYALRSGEVGAVITAAANVQSDGKGWEGELGVYDDRFLPGLAKLAASIKRNGTKAILQIFHAGRMTDSKILRGVRPISPSEVKADREDAELPREITSDEVVALIDSYKQATIRAIKAGFDGVELHGANTYLIQQFFSPHSNRRNDQWGGSLEKRYRFIEELVNQVTEVVDSSNVSNFIVGYRFSPEEYEEPGIKFSDTLYLVDQLAGKGLDYLHISLNDYNKVSIQKGYQEKSMLGYVHDTIGGRTPLIGVGDVRGGDDAVNVLKDAELVAVGRALLIDPHWTNKVLDGKENLISKEISQYDREELLIGSGVWGFLENKMPNRLN</sequence>
<keyword evidence="2" id="KW-0560">Oxidoreductase</keyword>
<dbReference type="Gene3D" id="3.20.20.70">
    <property type="entry name" value="Aldolase class I"/>
    <property type="match status" value="1"/>
</dbReference>
<evidence type="ECO:0000313" key="5">
    <source>
        <dbReference type="Proteomes" id="UP001265301"/>
    </source>
</evidence>
<evidence type="ECO:0000259" key="3">
    <source>
        <dbReference type="Pfam" id="PF00724"/>
    </source>
</evidence>
<dbReference type="InterPro" id="IPR051799">
    <property type="entry name" value="NADH_flavin_oxidoreductase"/>
</dbReference>
<dbReference type="Pfam" id="PF00724">
    <property type="entry name" value="Oxidored_FMN"/>
    <property type="match status" value="1"/>
</dbReference>
<organism evidence="4 5">
    <name type="scientific">Enterococcus viikkiensis</name>
    <dbReference type="NCBI Taxonomy" id="930854"/>
    <lineage>
        <taxon>Bacteria</taxon>
        <taxon>Bacillati</taxon>
        <taxon>Bacillota</taxon>
        <taxon>Bacilli</taxon>
        <taxon>Lactobacillales</taxon>
        <taxon>Enterococcaceae</taxon>
        <taxon>Enterococcus</taxon>
    </lineage>
</organism>